<evidence type="ECO:0008006" key="4">
    <source>
        <dbReference type="Google" id="ProtNLM"/>
    </source>
</evidence>
<dbReference type="EMBL" id="BAAACW010000167">
    <property type="protein sequence ID" value="GAA0372291.1"/>
    <property type="molecule type" value="Genomic_DNA"/>
</dbReference>
<dbReference type="Proteomes" id="UP001501166">
    <property type="component" value="Unassembled WGS sequence"/>
</dbReference>
<accession>A0ABN0XU34</accession>
<dbReference type="Pfam" id="PF09911">
    <property type="entry name" value="DUF2140"/>
    <property type="match status" value="1"/>
</dbReference>
<keyword evidence="3" id="KW-1185">Reference proteome</keyword>
<proteinExistence type="predicted"/>
<protein>
    <recommendedName>
        <fullName evidence="4">DUF2140 family protein</fullName>
    </recommendedName>
</protein>
<gene>
    <name evidence="2" type="ORF">GCM10008932_24450</name>
</gene>
<name>A0ABN0XU34_9LACT</name>
<evidence type="ECO:0000313" key="2">
    <source>
        <dbReference type="EMBL" id="GAA0372291.1"/>
    </source>
</evidence>
<dbReference type="RefSeq" id="WP_343757043.1">
    <property type="nucleotide sequence ID" value="NZ_BAAACW010000167.1"/>
</dbReference>
<keyword evidence="1" id="KW-0812">Transmembrane</keyword>
<keyword evidence="1" id="KW-1133">Transmembrane helix</keyword>
<evidence type="ECO:0000256" key="1">
    <source>
        <dbReference type="SAM" id="Phobius"/>
    </source>
</evidence>
<reference evidence="2 3" key="1">
    <citation type="journal article" date="2019" name="Int. J. Syst. Evol. Microbiol.">
        <title>The Global Catalogue of Microorganisms (GCM) 10K type strain sequencing project: providing services to taxonomists for standard genome sequencing and annotation.</title>
        <authorList>
            <consortium name="The Broad Institute Genomics Platform"/>
            <consortium name="The Broad Institute Genome Sequencing Center for Infectious Disease"/>
            <person name="Wu L."/>
            <person name="Ma J."/>
        </authorList>
    </citation>
    <scope>NUCLEOTIDE SEQUENCE [LARGE SCALE GENOMIC DNA]</scope>
    <source>
        <strain evidence="2 3">JCM 12662</strain>
    </source>
</reference>
<feature type="transmembrane region" description="Helical" evidence="1">
    <location>
        <begin position="20"/>
        <end position="37"/>
    </location>
</feature>
<keyword evidence="1" id="KW-0472">Membrane</keyword>
<evidence type="ECO:0000313" key="3">
    <source>
        <dbReference type="Proteomes" id="UP001501166"/>
    </source>
</evidence>
<comment type="caution">
    <text evidence="2">The sequence shown here is derived from an EMBL/GenBank/DDBJ whole genome shotgun (WGS) entry which is preliminary data.</text>
</comment>
<organism evidence="2 3">
    <name type="scientific">Alkalibacterium iburiense</name>
    <dbReference type="NCBI Taxonomy" id="290589"/>
    <lineage>
        <taxon>Bacteria</taxon>
        <taxon>Bacillati</taxon>
        <taxon>Bacillota</taxon>
        <taxon>Bacilli</taxon>
        <taxon>Lactobacillales</taxon>
        <taxon>Carnobacteriaceae</taxon>
        <taxon>Alkalibacterium</taxon>
    </lineage>
</organism>
<dbReference type="InterPro" id="IPR018672">
    <property type="entry name" value="DUF2140"/>
</dbReference>
<sequence length="208" mass="24115">MSDTRENRKPRRQRNGWKWAFFILLVAILALFGWLVYRLQPVEQDNESSEVVSRVETEGVLTFDLSTNKDDLNHLVNLYLEEELGEEFEGYSVSIDEFVDLAGTIDVLGFPVQFTLIMEPLVMENGDLQLKAESIQLGSFDLPLSLTMNILSQQLDLPEWMRVNSEDEYILVAFNEFQLENGAYFQMDYIDLEDDDIRLTIFLPEEAI</sequence>